<dbReference type="PANTHER" id="PTHR11069">
    <property type="entry name" value="GLUCOSYLCERAMIDASE"/>
    <property type="match status" value="1"/>
</dbReference>
<reference evidence="6" key="2">
    <citation type="journal article" date="2021" name="PeerJ">
        <title>Extensive microbial diversity within the chicken gut microbiome revealed by metagenomics and culture.</title>
        <authorList>
            <person name="Gilroy R."/>
            <person name="Ravi A."/>
            <person name="Getino M."/>
            <person name="Pursley I."/>
            <person name="Horton D.L."/>
            <person name="Alikhan N.F."/>
            <person name="Baker D."/>
            <person name="Gharbi K."/>
            <person name="Hall N."/>
            <person name="Watson M."/>
            <person name="Adriaenssens E.M."/>
            <person name="Foster-Nyarko E."/>
            <person name="Jarju S."/>
            <person name="Secka A."/>
            <person name="Antonio M."/>
            <person name="Oren A."/>
            <person name="Chaudhuri R.R."/>
            <person name="La Ragione R."/>
            <person name="Hildebrand F."/>
            <person name="Pallen M.J."/>
        </authorList>
    </citation>
    <scope>NUCLEOTIDE SEQUENCE</scope>
    <source>
        <strain evidence="6">CHK33-4379</strain>
    </source>
</reference>
<dbReference type="InterPro" id="IPR033452">
    <property type="entry name" value="GH30_C"/>
</dbReference>
<dbReference type="GO" id="GO:0004348">
    <property type="term" value="F:glucosylceramidase activity"/>
    <property type="evidence" value="ECO:0007669"/>
    <property type="project" value="InterPro"/>
</dbReference>
<organism evidence="6 7">
    <name type="scientific">Candidatus Faeciplasma pullistercoris</name>
    <dbReference type="NCBI Taxonomy" id="2840800"/>
    <lineage>
        <taxon>Bacteria</taxon>
        <taxon>Bacillati</taxon>
        <taxon>Bacillota</taxon>
        <taxon>Clostridia</taxon>
        <taxon>Eubacteriales</taxon>
        <taxon>Oscillospiraceae</taxon>
        <taxon>Oscillospiraceae incertae sedis</taxon>
        <taxon>Candidatus Faeciplasma</taxon>
    </lineage>
</organism>
<dbReference type="EMBL" id="DVLL01000021">
    <property type="protein sequence ID" value="HIT59254.1"/>
    <property type="molecule type" value="Genomic_DNA"/>
</dbReference>
<dbReference type="SUPFAM" id="SSF51445">
    <property type="entry name" value="(Trans)glycosidases"/>
    <property type="match status" value="1"/>
</dbReference>
<dbReference type="InterPro" id="IPR001139">
    <property type="entry name" value="Glyco_hydro_30"/>
</dbReference>
<dbReference type="Proteomes" id="UP000824136">
    <property type="component" value="Unassembled WGS sequence"/>
</dbReference>
<dbReference type="SUPFAM" id="SSF51011">
    <property type="entry name" value="Glycosyl hydrolase domain"/>
    <property type="match status" value="1"/>
</dbReference>
<evidence type="ECO:0000256" key="1">
    <source>
        <dbReference type="ARBA" id="ARBA00005382"/>
    </source>
</evidence>
<evidence type="ECO:0000256" key="3">
    <source>
        <dbReference type="ARBA" id="ARBA00022801"/>
    </source>
</evidence>
<evidence type="ECO:0000256" key="2">
    <source>
        <dbReference type="ARBA" id="ARBA00022729"/>
    </source>
</evidence>
<evidence type="ECO:0000313" key="7">
    <source>
        <dbReference type="Proteomes" id="UP000824136"/>
    </source>
</evidence>
<dbReference type="GO" id="GO:0006665">
    <property type="term" value="P:sphingolipid metabolic process"/>
    <property type="evidence" value="ECO:0007669"/>
    <property type="project" value="InterPro"/>
</dbReference>
<dbReference type="InterPro" id="IPR017853">
    <property type="entry name" value="GH"/>
</dbReference>
<feature type="domain" description="Glycosyl hydrolase family 30 beta sandwich" evidence="5">
    <location>
        <begin position="342"/>
        <end position="427"/>
    </location>
</feature>
<proteinExistence type="inferred from homology"/>
<name>A0A9D1GUE4_9FIRM</name>
<feature type="signal peptide" evidence="4">
    <location>
        <begin position="1"/>
        <end position="22"/>
    </location>
</feature>
<evidence type="ECO:0000313" key="6">
    <source>
        <dbReference type="EMBL" id="HIT59254.1"/>
    </source>
</evidence>
<reference evidence="6" key="1">
    <citation type="submission" date="2020-10" db="EMBL/GenBank/DDBJ databases">
        <authorList>
            <person name="Gilroy R."/>
        </authorList>
    </citation>
    <scope>NUCLEOTIDE SEQUENCE</scope>
    <source>
        <strain evidence="6">CHK33-4379</strain>
    </source>
</reference>
<feature type="chain" id="PRO_5038407339" evidence="4">
    <location>
        <begin position="23"/>
        <end position="431"/>
    </location>
</feature>
<dbReference type="InterPro" id="IPR013780">
    <property type="entry name" value="Glyco_hydro_b"/>
</dbReference>
<accession>A0A9D1GUE4</accession>
<keyword evidence="3" id="KW-0378">Hydrolase</keyword>
<comment type="similarity">
    <text evidence="1">Belongs to the glycosyl hydrolase 30 family.</text>
</comment>
<dbReference type="Gene3D" id="3.20.20.80">
    <property type="entry name" value="Glycosidases"/>
    <property type="match status" value="1"/>
</dbReference>
<dbReference type="PANTHER" id="PTHR11069:SF38">
    <property type="entry name" value="GLUCURONOXYLANASE XYNC"/>
    <property type="match status" value="1"/>
</dbReference>
<protein>
    <submittedName>
        <fullName evidence="6">Glucuronoxylanase</fullName>
    </submittedName>
</protein>
<dbReference type="Pfam" id="PF17189">
    <property type="entry name" value="Glyco_hydro_30C"/>
    <property type="match status" value="1"/>
</dbReference>
<dbReference type="AlphaFoldDB" id="A0A9D1GUE4"/>
<evidence type="ECO:0000259" key="5">
    <source>
        <dbReference type="Pfam" id="PF17189"/>
    </source>
</evidence>
<dbReference type="Gene3D" id="2.60.40.1180">
    <property type="entry name" value="Golgi alpha-mannosidase II"/>
    <property type="match status" value="1"/>
</dbReference>
<comment type="caution">
    <text evidence="6">The sequence shown here is derived from an EMBL/GenBank/DDBJ whole genome shotgun (WGS) entry which is preliminary data.</text>
</comment>
<evidence type="ECO:0000256" key="4">
    <source>
        <dbReference type="SAM" id="SignalP"/>
    </source>
</evidence>
<gene>
    <name evidence="6" type="ORF">IAC39_06055</name>
</gene>
<sequence length="431" mass="49163">MRRFFCVLIAALMLLPALLCSSCEKRPNDELYTPDLEGVLTPMEVNVDASDEYQTIQGFGGINHPVWIADLTEEQRQTAFGNGEDELGFSILRIHVDPDRNNWEKELETAQAAVEAGLLVFASPWDPPADMCETFNHNGNENAKRLRHDKYADYAEHLNDFVSYMRDNGVELYAISIQNEPDYADGWTWWSTEEIMDFILNYSDAIDCRIMSPESFQYRKDFYNEILNSEEALEKVDIFATHFYGTQKWDMAYPLFEEKGVGKELWMTEVYVPDSSTDADVWPQALDVAVNISDAMTEGNMQAYVWWYIRRFYGPMKEDGTISKRGYCMAHFSKFVRPGYIRIGATETPAEGISVSAFKGDDKTVIVAVNRTSNDYAQSFSLSGTKEISYIEAYTTDADVSLERIGNIAFEESTFSFRLTPESVTTFVISH</sequence>
<dbReference type="GO" id="GO:0016020">
    <property type="term" value="C:membrane"/>
    <property type="evidence" value="ECO:0007669"/>
    <property type="project" value="GOC"/>
</dbReference>
<keyword evidence="2 4" id="KW-0732">Signal</keyword>